<dbReference type="EMBL" id="NBII01000001">
    <property type="protein sequence ID" value="PAV23307.1"/>
    <property type="molecule type" value="Genomic_DNA"/>
</dbReference>
<keyword evidence="5" id="KW-1185">Reference proteome</keyword>
<evidence type="ECO:0000313" key="4">
    <source>
        <dbReference type="EMBL" id="PAV23307.1"/>
    </source>
</evidence>
<evidence type="ECO:0000259" key="2">
    <source>
        <dbReference type="Pfam" id="PF01764"/>
    </source>
</evidence>
<dbReference type="InParanoid" id="A0A286UUP8"/>
<feature type="domain" description="Small nuclear ribonucleoprotein Prp3 C-terminal" evidence="3">
    <location>
        <begin position="255"/>
        <end position="301"/>
    </location>
</feature>
<dbReference type="AlphaFoldDB" id="A0A286UUP8"/>
<dbReference type="CDD" id="cd00519">
    <property type="entry name" value="Lipase_3"/>
    <property type="match status" value="1"/>
</dbReference>
<feature type="signal peptide" evidence="1">
    <location>
        <begin position="1"/>
        <end position="21"/>
    </location>
</feature>
<evidence type="ECO:0000256" key="1">
    <source>
        <dbReference type="SAM" id="SignalP"/>
    </source>
</evidence>
<dbReference type="Pfam" id="PF06544">
    <property type="entry name" value="Prp3_C"/>
    <property type="match status" value="1"/>
</dbReference>
<dbReference type="OrthoDB" id="438440at2759"/>
<name>A0A286UUP8_9AGAM</name>
<dbReference type="Proteomes" id="UP000217199">
    <property type="component" value="Unassembled WGS sequence"/>
</dbReference>
<feature type="chain" id="PRO_5013615245" evidence="1">
    <location>
        <begin position="22"/>
        <end position="365"/>
    </location>
</feature>
<gene>
    <name evidence="4" type="ORF">PNOK_0037500</name>
</gene>
<accession>A0A286UUP8</accession>
<comment type="caution">
    <text evidence="4">The sequence shown here is derived from an EMBL/GenBank/DDBJ whole genome shotgun (WGS) entry which is preliminary data.</text>
</comment>
<reference evidence="4 5" key="1">
    <citation type="journal article" date="2017" name="Mol. Ecol.">
        <title>Comparative and population genomic landscape of Phellinus noxius: A hypervariable fungus causing root rot in trees.</title>
        <authorList>
            <person name="Chung C.L."/>
            <person name="Lee T.J."/>
            <person name="Akiba M."/>
            <person name="Lee H.H."/>
            <person name="Kuo T.H."/>
            <person name="Liu D."/>
            <person name="Ke H.M."/>
            <person name="Yokoi T."/>
            <person name="Roa M.B."/>
            <person name="Lu M.J."/>
            <person name="Chang Y.Y."/>
            <person name="Ann P.J."/>
            <person name="Tsai J.N."/>
            <person name="Chen C.Y."/>
            <person name="Tzean S.S."/>
            <person name="Ota Y."/>
            <person name="Hattori T."/>
            <person name="Sahashi N."/>
            <person name="Liou R.F."/>
            <person name="Kikuchi T."/>
            <person name="Tsai I.J."/>
        </authorList>
    </citation>
    <scope>NUCLEOTIDE SEQUENCE [LARGE SCALE GENOMIC DNA]</scope>
    <source>
        <strain evidence="4 5">FFPRI411160</strain>
    </source>
</reference>
<sequence length="365" mass="40187">MLNAILTTLTTLLTHLIATNAAVTQSTLTELTRFAKFSSGVYQPICPRPLGNTLVDTFNSDLTDTQGYIARDDKNQQIIVAFRGSQDLEDFFTDADVALVPFQSLGVISSSGARAHKGFLDAYNSSWGALASIAGVSLASNFPDTSLRLFTYGQPRTGNVEYAQMTERLIGAANILRAVHTTDGVPTIIPQVLGYRHHATEFWNFKDPSIPANVKQCEGEEDPTCSDSIPSQGINVAHTQYFGQVMAIDPTVRIIKQSAKENGLHGICKIGYPGVLAVEGHEEKVAAYVREIKSLRWASCTLENLSTDLKPDELYERGWCIYASSWSRLLVEDEYGIREARFGLMRLGDCHPRLRAYESRPGSSK</sequence>
<proteinExistence type="predicted"/>
<dbReference type="Pfam" id="PF01764">
    <property type="entry name" value="Lipase_3"/>
    <property type="match status" value="1"/>
</dbReference>
<keyword evidence="1" id="KW-0732">Signal</keyword>
<dbReference type="GO" id="GO:0006629">
    <property type="term" value="P:lipid metabolic process"/>
    <property type="evidence" value="ECO:0007669"/>
    <property type="project" value="InterPro"/>
</dbReference>
<feature type="domain" description="Fungal lipase-type" evidence="2">
    <location>
        <begin position="128"/>
        <end position="191"/>
    </location>
</feature>
<protein>
    <submittedName>
        <fullName evidence="4">Alpha beta-hydrolase</fullName>
    </submittedName>
</protein>
<dbReference type="InterPro" id="IPR010541">
    <property type="entry name" value="Prp3_C"/>
</dbReference>
<dbReference type="SUPFAM" id="SSF53474">
    <property type="entry name" value="alpha/beta-Hydrolases"/>
    <property type="match status" value="1"/>
</dbReference>
<evidence type="ECO:0000259" key="3">
    <source>
        <dbReference type="Pfam" id="PF06544"/>
    </source>
</evidence>
<dbReference type="InterPro" id="IPR002921">
    <property type="entry name" value="Fungal_lipase-type"/>
</dbReference>
<organism evidence="4 5">
    <name type="scientific">Pyrrhoderma noxium</name>
    <dbReference type="NCBI Taxonomy" id="2282107"/>
    <lineage>
        <taxon>Eukaryota</taxon>
        <taxon>Fungi</taxon>
        <taxon>Dikarya</taxon>
        <taxon>Basidiomycota</taxon>
        <taxon>Agaricomycotina</taxon>
        <taxon>Agaricomycetes</taxon>
        <taxon>Hymenochaetales</taxon>
        <taxon>Hymenochaetaceae</taxon>
        <taxon>Pyrrhoderma</taxon>
    </lineage>
</organism>
<dbReference type="InterPro" id="IPR029058">
    <property type="entry name" value="AB_hydrolase_fold"/>
</dbReference>
<dbReference type="PANTHER" id="PTHR45908">
    <property type="entry name" value="PROTEIN CBG11750-RELATED"/>
    <property type="match status" value="1"/>
</dbReference>
<evidence type="ECO:0000313" key="5">
    <source>
        <dbReference type="Proteomes" id="UP000217199"/>
    </source>
</evidence>
<dbReference type="Gene3D" id="3.40.50.1820">
    <property type="entry name" value="alpha/beta hydrolase"/>
    <property type="match status" value="2"/>
</dbReference>
<dbReference type="GO" id="GO:0016787">
    <property type="term" value="F:hydrolase activity"/>
    <property type="evidence" value="ECO:0007669"/>
    <property type="project" value="UniProtKB-KW"/>
</dbReference>